<sequence length="81" mass="9007">MSEDAFLKQLNEFVATVELSVQDWNVLVNVLNMPQQAQTVVLAKFIDVLQVQIGPQVAKARESLEAVKNADGVPKELEEKN</sequence>
<name>A0A6J5T1M0_9CAUD</name>
<accession>A0A6J5T1M0</accession>
<evidence type="ECO:0000313" key="2">
    <source>
        <dbReference type="EMBL" id="CAB4205519.1"/>
    </source>
</evidence>
<proteinExistence type="predicted"/>
<dbReference type="EMBL" id="LR797247">
    <property type="protein sequence ID" value="CAB4196283.1"/>
    <property type="molecule type" value="Genomic_DNA"/>
</dbReference>
<evidence type="ECO:0000313" key="3">
    <source>
        <dbReference type="EMBL" id="CAB4221673.1"/>
    </source>
</evidence>
<gene>
    <name evidence="1" type="ORF">UFOVP1286_77</name>
    <name evidence="2" type="ORF">UFOVP1407_14</name>
    <name evidence="3" type="ORF">UFOVP1640_74</name>
</gene>
<organism evidence="3">
    <name type="scientific">uncultured Caudovirales phage</name>
    <dbReference type="NCBI Taxonomy" id="2100421"/>
    <lineage>
        <taxon>Viruses</taxon>
        <taxon>Duplodnaviria</taxon>
        <taxon>Heunggongvirae</taxon>
        <taxon>Uroviricota</taxon>
        <taxon>Caudoviricetes</taxon>
        <taxon>Peduoviridae</taxon>
        <taxon>Maltschvirus</taxon>
        <taxon>Maltschvirus maltsch</taxon>
    </lineage>
</organism>
<protein>
    <submittedName>
        <fullName evidence="3">Uncharacterized protein</fullName>
    </submittedName>
</protein>
<evidence type="ECO:0000313" key="1">
    <source>
        <dbReference type="EMBL" id="CAB4196283.1"/>
    </source>
</evidence>
<dbReference type="EMBL" id="LR797504">
    <property type="protein sequence ID" value="CAB4221673.1"/>
    <property type="molecule type" value="Genomic_DNA"/>
</dbReference>
<dbReference type="EMBL" id="LR797360">
    <property type="protein sequence ID" value="CAB4205519.1"/>
    <property type="molecule type" value="Genomic_DNA"/>
</dbReference>
<reference evidence="3" key="1">
    <citation type="submission" date="2020-05" db="EMBL/GenBank/DDBJ databases">
        <authorList>
            <person name="Chiriac C."/>
            <person name="Salcher M."/>
            <person name="Ghai R."/>
            <person name="Kavagutti S V."/>
        </authorList>
    </citation>
    <scope>NUCLEOTIDE SEQUENCE</scope>
</reference>